<accession>A0A9P9WW62</accession>
<dbReference type="EMBL" id="JAFIMR010000003">
    <property type="protein sequence ID" value="KAI1880359.1"/>
    <property type="molecule type" value="Genomic_DNA"/>
</dbReference>
<protein>
    <recommendedName>
        <fullName evidence="1">2EXR domain-containing protein</fullName>
    </recommendedName>
</protein>
<dbReference type="Pfam" id="PF20150">
    <property type="entry name" value="2EXR"/>
    <property type="match status" value="1"/>
</dbReference>
<keyword evidence="3" id="KW-1185">Reference proteome</keyword>
<dbReference type="Proteomes" id="UP000829685">
    <property type="component" value="Unassembled WGS sequence"/>
</dbReference>
<proteinExistence type="predicted"/>
<gene>
    <name evidence="2" type="ORF">JX265_001980</name>
</gene>
<reference evidence="2" key="1">
    <citation type="submission" date="2021-03" db="EMBL/GenBank/DDBJ databases">
        <title>Revisited historic fungal species revealed as producer of novel bioactive compounds through whole genome sequencing and comparative genomics.</title>
        <authorList>
            <person name="Vignolle G.A."/>
            <person name="Hochenegger N."/>
            <person name="Mach R.L."/>
            <person name="Mach-Aigner A.R."/>
            <person name="Javad Rahimi M."/>
            <person name="Salim K.A."/>
            <person name="Chan C.M."/>
            <person name="Lim L.B.L."/>
            <person name="Cai F."/>
            <person name="Druzhinina I.S."/>
            <person name="U'Ren J.M."/>
            <person name="Derntl C."/>
        </authorList>
    </citation>
    <scope>NUCLEOTIDE SEQUENCE</scope>
    <source>
        <strain evidence="2">TUCIM 5799</strain>
    </source>
</reference>
<organism evidence="2 3">
    <name type="scientific">Neoarthrinium moseri</name>
    <dbReference type="NCBI Taxonomy" id="1658444"/>
    <lineage>
        <taxon>Eukaryota</taxon>
        <taxon>Fungi</taxon>
        <taxon>Dikarya</taxon>
        <taxon>Ascomycota</taxon>
        <taxon>Pezizomycotina</taxon>
        <taxon>Sordariomycetes</taxon>
        <taxon>Xylariomycetidae</taxon>
        <taxon>Amphisphaeriales</taxon>
        <taxon>Apiosporaceae</taxon>
        <taxon>Neoarthrinium</taxon>
    </lineage>
</organism>
<comment type="caution">
    <text evidence="2">The sequence shown here is derived from an EMBL/GenBank/DDBJ whole genome shotgun (WGS) entry which is preliminary data.</text>
</comment>
<dbReference type="InterPro" id="IPR045518">
    <property type="entry name" value="2EXR"/>
</dbReference>
<sequence length="306" mass="36286">MAEPQFHLFGRLPRELQLMIWEEARPSHRHLFYLDRAYDHRLVNVGCRIYTCLETKTDTVVQRTAGHKAPALADRIDVADWFDSDKVRLTGRIMAVNDSEDDRTRYNLHKVYSGDLTDIEDIEDWHVLKPEPYPTSVYMNIERDVFAFKSNGLCLLDFLKTNYKRNQQAPLPDAHWFFKVQKLAFPLVMNWDSLPFYLQPPQTMFDVETLGRARELKIVYLVVARSWDCPRDRNGELKLTWNADAFAPYQDWVQAHSLKPHQGEERCNCNLVVSPHKNIRKRLEELFKDHQRKPQIQLVVERRVHW</sequence>
<evidence type="ECO:0000313" key="2">
    <source>
        <dbReference type="EMBL" id="KAI1880359.1"/>
    </source>
</evidence>
<dbReference type="AlphaFoldDB" id="A0A9P9WW62"/>
<name>A0A9P9WW62_9PEZI</name>
<evidence type="ECO:0000259" key="1">
    <source>
        <dbReference type="Pfam" id="PF20150"/>
    </source>
</evidence>
<evidence type="ECO:0000313" key="3">
    <source>
        <dbReference type="Proteomes" id="UP000829685"/>
    </source>
</evidence>
<feature type="domain" description="2EXR" evidence="1">
    <location>
        <begin position="6"/>
        <end position="145"/>
    </location>
</feature>